<dbReference type="Gene3D" id="3.40.50.410">
    <property type="entry name" value="von Willebrand factor, type A domain"/>
    <property type="match status" value="1"/>
</dbReference>
<dbReference type="Proteomes" id="UP000672602">
    <property type="component" value="Unassembled WGS sequence"/>
</dbReference>
<gene>
    <name evidence="1" type="ORF">KAJ83_07630</name>
</gene>
<organism evidence="1 2">
    <name type="scientific">Marivibrio halodurans</name>
    <dbReference type="NCBI Taxonomy" id="2039722"/>
    <lineage>
        <taxon>Bacteria</taxon>
        <taxon>Pseudomonadati</taxon>
        <taxon>Pseudomonadota</taxon>
        <taxon>Alphaproteobacteria</taxon>
        <taxon>Rhodospirillales</taxon>
        <taxon>Rhodospirillaceae</taxon>
        <taxon>Marivibrio</taxon>
    </lineage>
</organism>
<dbReference type="AlphaFoldDB" id="A0A8J7S1G5"/>
<dbReference type="RefSeq" id="WP_210681458.1">
    <property type="nucleotide sequence ID" value="NZ_JAGMWN010000003.1"/>
</dbReference>
<accession>A0A8J7S1G5</accession>
<dbReference type="InterPro" id="IPR036465">
    <property type="entry name" value="vWFA_dom_sf"/>
</dbReference>
<name>A0A8J7S1G5_9PROT</name>
<sequence length="250" mass="26722">MVTGYASSLRFLLLGLILAALSWPIHVPTALAQQMDVDLELVLAADGSGSIDDGELALQRDGYAEAIADPEILTLIQGGLTGRIAVAYVEWGGPFSQHTIVDWTVIDGAESAAAFGRSLRAAPRQATGYNSISNAIDYSVTMMETNRYDGLRRIVDVSADGPNIGGRPITAARDEAVSKGVTINALLVLHREGGLPGWDPEELVGHYERDVIGGFGAFVMTVNENRTFAEAVRAKMILEVARALGLEDRL</sequence>
<reference evidence="1" key="1">
    <citation type="submission" date="2021-04" db="EMBL/GenBank/DDBJ databases">
        <authorList>
            <person name="Zhang D.-C."/>
        </authorList>
    </citation>
    <scope>NUCLEOTIDE SEQUENCE</scope>
    <source>
        <strain evidence="1">CGMCC 1.15697</strain>
    </source>
</reference>
<dbReference type="InterPro" id="IPR010607">
    <property type="entry name" value="DUF1194"/>
</dbReference>
<evidence type="ECO:0000313" key="1">
    <source>
        <dbReference type="EMBL" id="MBP5856873.1"/>
    </source>
</evidence>
<dbReference type="EMBL" id="JAGMWN010000003">
    <property type="protein sequence ID" value="MBP5856873.1"/>
    <property type="molecule type" value="Genomic_DNA"/>
</dbReference>
<evidence type="ECO:0000313" key="2">
    <source>
        <dbReference type="Proteomes" id="UP000672602"/>
    </source>
</evidence>
<proteinExistence type="predicted"/>
<comment type="caution">
    <text evidence="1">The sequence shown here is derived from an EMBL/GenBank/DDBJ whole genome shotgun (WGS) entry which is preliminary data.</text>
</comment>
<dbReference type="SUPFAM" id="SSF53300">
    <property type="entry name" value="vWA-like"/>
    <property type="match status" value="1"/>
</dbReference>
<protein>
    <submittedName>
        <fullName evidence="1">DUF1194 domain-containing protein</fullName>
    </submittedName>
</protein>
<dbReference type="Pfam" id="PF06707">
    <property type="entry name" value="DUF1194"/>
    <property type="match status" value="1"/>
</dbReference>
<keyword evidence="2" id="KW-1185">Reference proteome</keyword>